<dbReference type="SMART" id="SM00320">
    <property type="entry name" value="WD40"/>
    <property type="match status" value="5"/>
</dbReference>
<gene>
    <name evidence="4" type="ORF">PROQFM164_S01g002888</name>
</gene>
<keyword evidence="2" id="KW-0677">Repeat</keyword>
<dbReference type="InterPro" id="IPR036322">
    <property type="entry name" value="WD40_repeat_dom_sf"/>
</dbReference>
<keyword evidence="3" id="KW-1133">Transmembrane helix</keyword>
<organism evidence="4 5">
    <name type="scientific">Penicillium roqueforti (strain FM164)</name>
    <dbReference type="NCBI Taxonomy" id="1365484"/>
    <lineage>
        <taxon>Eukaryota</taxon>
        <taxon>Fungi</taxon>
        <taxon>Dikarya</taxon>
        <taxon>Ascomycota</taxon>
        <taxon>Pezizomycotina</taxon>
        <taxon>Eurotiomycetes</taxon>
        <taxon>Eurotiomycetidae</taxon>
        <taxon>Eurotiales</taxon>
        <taxon>Aspergillaceae</taxon>
        <taxon>Penicillium</taxon>
    </lineage>
</organism>
<protein>
    <submittedName>
        <fullName evidence="4">WD40/YVTN repeat-like-containing domain</fullName>
    </submittedName>
</protein>
<dbReference type="Proteomes" id="UP000030686">
    <property type="component" value="Unassembled WGS sequence"/>
</dbReference>
<dbReference type="EMBL" id="HG792015">
    <property type="protein sequence ID" value="CDM29077.1"/>
    <property type="molecule type" value="Genomic_DNA"/>
</dbReference>
<dbReference type="SUPFAM" id="SSF50978">
    <property type="entry name" value="WD40 repeat-like"/>
    <property type="match status" value="1"/>
</dbReference>
<name>W6QHI1_PENRF</name>
<keyword evidence="1" id="KW-0853">WD repeat</keyword>
<dbReference type="OrthoDB" id="194358at2759"/>
<keyword evidence="3" id="KW-0472">Membrane</keyword>
<evidence type="ECO:0000313" key="4">
    <source>
        <dbReference type="EMBL" id="CDM29077.1"/>
    </source>
</evidence>
<dbReference type="InterPro" id="IPR050505">
    <property type="entry name" value="WDR55/POC1"/>
</dbReference>
<sequence>MYVNACAVERLPLDPRIKALRQWTTDLARIPAMFANALAVSLLAIYSLIPPFCPIDSMVYNTRSLGRRLAVLGAPNKQWDDRLLCIDFRQGQPRALCYGDDFLALGLSSGDVVLYYAITYQEYKVLEHGEAIKFVAFKAKTDLLATCGMKLVKVWDFRSGQVVHSLASPLRPMGMEFDADMLLIASSNNYVATWDLGRSSRPESVRRPWYETDTPNRTPPRGALCALTLSTNQGMLAVAYSGRLIVLWDMEEDAYAGSCGKKLSNGDTSTHVVVALAFNPNPDISLLAVAYLDGDLALLDPFADKQLECFRANCQTLAPSPDGRLLAAGGANGIIHVYEFDTFKLLY</sequence>
<evidence type="ECO:0000313" key="5">
    <source>
        <dbReference type="Proteomes" id="UP000030686"/>
    </source>
</evidence>
<dbReference type="PANTHER" id="PTHR44019">
    <property type="entry name" value="WD REPEAT-CONTAINING PROTEIN 55"/>
    <property type="match status" value="1"/>
</dbReference>
<dbReference type="AlphaFoldDB" id="W6QHI1"/>
<keyword evidence="5" id="KW-1185">Reference proteome</keyword>
<keyword evidence="3" id="KW-0812">Transmembrane</keyword>
<evidence type="ECO:0000256" key="2">
    <source>
        <dbReference type="ARBA" id="ARBA00022737"/>
    </source>
</evidence>
<dbReference type="PANTHER" id="PTHR44019:SF8">
    <property type="entry name" value="POC1 CENTRIOLAR PROTEIN HOMOLOG"/>
    <property type="match status" value="1"/>
</dbReference>
<proteinExistence type="predicted"/>
<evidence type="ECO:0000256" key="1">
    <source>
        <dbReference type="ARBA" id="ARBA00022574"/>
    </source>
</evidence>
<feature type="transmembrane region" description="Helical" evidence="3">
    <location>
        <begin position="27"/>
        <end position="49"/>
    </location>
</feature>
<evidence type="ECO:0000256" key="3">
    <source>
        <dbReference type="SAM" id="Phobius"/>
    </source>
</evidence>
<reference evidence="4" key="1">
    <citation type="journal article" date="2014" name="Nat. Commun.">
        <title>Multiple recent horizontal transfers of a large genomic region in cheese making fungi.</title>
        <authorList>
            <person name="Cheeseman K."/>
            <person name="Ropars J."/>
            <person name="Renault P."/>
            <person name="Dupont J."/>
            <person name="Gouzy J."/>
            <person name="Branca A."/>
            <person name="Abraham A.L."/>
            <person name="Ceppi M."/>
            <person name="Conseiller E."/>
            <person name="Debuchy R."/>
            <person name="Malagnac F."/>
            <person name="Goarin A."/>
            <person name="Silar P."/>
            <person name="Lacoste S."/>
            <person name="Sallet E."/>
            <person name="Bensimon A."/>
            <person name="Giraud T."/>
            <person name="Brygoo Y."/>
        </authorList>
    </citation>
    <scope>NUCLEOTIDE SEQUENCE [LARGE SCALE GENOMIC DNA]</scope>
    <source>
        <strain evidence="4">FM164</strain>
    </source>
</reference>
<dbReference type="STRING" id="1365484.W6QHI1"/>
<dbReference type="InterPro" id="IPR015943">
    <property type="entry name" value="WD40/YVTN_repeat-like_dom_sf"/>
</dbReference>
<accession>W6QHI1</accession>
<dbReference type="InterPro" id="IPR001680">
    <property type="entry name" value="WD40_rpt"/>
</dbReference>
<dbReference type="Gene3D" id="2.130.10.10">
    <property type="entry name" value="YVTN repeat-like/Quinoprotein amine dehydrogenase"/>
    <property type="match status" value="2"/>
</dbReference>
<dbReference type="Pfam" id="PF00400">
    <property type="entry name" value="WD40"/>
    <property type="match status" value="1"/>
</dbReference>